<keyword evidence="2" id="KW-1185">Reference proteome</keyword>
<evidence type="ECO:0000313" key="1">
    <source>
        <dbReference type="EMBL" id="OHT23184.1"/>
    </source>
</evidence>
<comment type="caution">
    <text evidence="1">The sequence shown here is derived from an EMBL/GenBank/DDBJ whole genome shotgun (WGS) entry which is preliminary data.</text>
</comment>
<protein>
    <submittedName>
        <fullName evidence="1">Phage tail protein</fullName>
    </submittedName>
</protein>
<organism evidence="1 2">
    <name type="scientific">Providencia stuartii</name>
    <dbReference type="NCBI Taxonomy" id="588"/>
    <lineage>
        <taxon>Bacteria</taxon>
        <taxon>Pseudomonadati</taxon>
        <taxon>Pseudomonadota</taxon>
        <taxon>Gammaproteobacteria</taxon>
        <taxon>Enterobacterales</taxon>
        <taxon>Morganellaceae</taxon>
        <taxon>Providencia</taxon>
    </lineage>
</organism>
<reference evidence="1 2" key="1">
    <citation type="submission" date="2016-03" db="EMBL/GenBank/DDBJ databases">
        <title>Genome sequence of Providencia stuartii strain, isolated from the salivary glands of larval Lucilia sericata.</title>
        <authorList>
            <person name="Yuan Y."/>
            <person name="Zhang Y."/>
            <person name="Fu S."/>
            <person name="Crippen T.L."/>
            <person name="Visi D."/>
            <person name="Benbow M.E."/>
            <person name="Allen M."/>
            <person name="Tomberlin J.K."/>
            <person name="Sze S.-H."/>
            <person name="Tarone A.M."/>
        </authorList>
    </citation>
    <scope>NUCLEOTIDE SEQUENCE [LARGE SCALE GENOMIC DNA]</scope>
    <source>
        <strain evidence="1 2">Crippen</strain>
    </source>
</reference>
<proteinExistence type="predicted"/>
<dbReference type="EMBL" id="LVIE01000190">
    <property type="protein sequence ID" value="OHT23184.1"/>
    <property type="molecule type" value="Genomic_DNA"/>
</dbReference>
<accession>A0A1S1HLM3</accession>
<sequence length="825" mass="93373">MPIVEIQRIAGTPKERVDLKVGSFFYSDFLVHREDLSRDVLVTVNGVELGLDDELDFEITPTHFIQVFDQPKGVIGDILNPVFNLVTKVFSFLAPKTPSFSAAESNVKDSPNNRLTGQTNVARAYQARPEIHGQVRAFPDLIQQSMFEYNNNLKTVTEWLNIGIGEYKTESIRFAESDFTAMAGASYRIYRPKEVIPLINEGFEFPDIDGQELPGPNESKDIPQQTATANEVVSGEIKGGEAAIKIVKQDEFEYFYELTKPRSISMTVNVSYDTPQGSVTKDVKIDAQLVDAKESDDGSLINPVEYYEFFFTNLTGTDLAQLPPNAVVNTTKFILYDNQFLTVGPFFSPVDGDQMWIHLQAQLGGGDNCNATVEIWKINTDNEEIAGTRQSFNTALSANNGARVYYKTDKVTLNSGRGRYAVQLTRRNNSSDQSIMKIENAHIVRVRENVVFDNDTIVNVSVRATEAPTGARERKYNLLATRMHISYDRVSKQVDYTLRPSRSFADAVLHTWLITAGESEKNIDIDGLYRIYDSLPDDRLGYFDYTFDDEDISLGQRIETICNAARVTAYFDNAVLTFSREQSSEFPMTTFNRSNITGNDMKISYDMSMPSGYDGIELEYVEPVRNKKDYIRFRVDENGITEGLSRTPNKIVLQGCRNRYQAMDRALLEANRLIHQRTSISLTTLADGGNVYPSDMVLIADTYDSNQQAGYITERKGEAFKISEKIKFDEEMWVYLTDSMGYTTQKFKAEPRNDTEFGFIASVPEDIELNFYDGYNKQVASRYIIATSDELEMTKWVITDKRPLGGERYTITATEYFDAKADYNA</sequence>
<dbReference type="NCBIfam" id="NF040662">
    <property type="entry name" value="attach_TipJ_rel"/>
    <property type="match status" value="1"/>
</dbReference>
<dbReference type="Proteomes" id="UP000179588">
    <property type="component" value="Unassembled WGS sequence"/>
</dbReference>
<gene>
    <name evidence="1" type="ORF">A3Q29_07075</name>
</gene>
<name>A0A1S1HLM3_PROST</name>
<evidence type="ECO:0000313" key="2">
    <source>
        <dbReference type="Proteomes" id="UP000179588"/>
    </source>
</evidence>
<dbReference type="AlphaFoldDB" id="A0A1S1HLM3"/>